<keyword evidence="5" id="KW-0963">Cytoplasm</keyword>
<keyword evidence="4" id="KW-0813">Transport</keyword>
<evidence type="ECO:0000256" key="4">
    <source>
        <dbReference type="ARBA" id="ARBA00022448"/>
    </source>
</evidence>
<keyword evidence="10" id="KW-1185">Reference proteome</keyword>
<evidence type="ECO:0000256" key="7">
    <source>
        <dbReference type="ARBA" id="ARBA00023242"/>
    </source>
</evidence>
<dbReference type="Proteomes" id="UP001201812">
    <property type="component" value="Unassembled WGS sequence"/>
</dbReference>
<sequence length="1110" mass="125950">MAACSVNDLERLEMAAQVMLAPPTQVTPEYRKEAEQFFIGLRNNVMPFDVCRHILESTQNQFLMYQMAQILTRTVLKQWSELDKVNKDDICKYLINYPVQHVDIPSFVRAEIVRSAAVILKRGSLEYTNAEQETETLLDGTFLATITEFLRTTDQYLNALGLQIIESIASEFQTAWRTSDVAGAITWDFHTNAKRHFEKFLLKKLFQLSLSALSQLVSIHDLTPQHMTIIDRFLRVASIVLSWNFSPKLITIRLRVLICMRVLKTSTFRPPPCWREFFQDTTIITFFMQMHKRVRHNEDLCMNSMTCLSQLSCVMGDVLLGDVFCLDGEDFLQPDSGNRALHDQYVQVFTAHLIETFSEGLHDYEILPLSLVIYKLFTYHPIAIFKRFPETLLSRFIEFLSQTIIKLTSAGLSLDSDEDNDSLHEALHNLYQVWRNILRSKQIFPETICAHINLTNDKVIEEFLMSILFPPYGKRQLVCFLNILNEHMRQFRGVTSATTTEEVRGWQENMHWLLMLIGSQLQQNSFDTNMPEEFAVRCINGYKSGEFVRVDFEQFFLQCLSQPLDESILGQGIDPIALLAGHVISWFALEYSALDQLGANSALISPELVRTSLWVFGLLMTALTPREPGTECEEDTDAQISLATSLPTVPLSGMLSSKIMELALSKSFSVLTKLTGEEKCAADAIRLIISFAEHRAEALAQSDHLYSLLAQINLENLPSRRALIKSLVIIGSVVNSDVIRQRMYNSILEPLAIKFQTLVQQKSSSANVDTQLADLVECFSGVADAGQSDAAIILFRFLQPIFESCLALMAQKPESQLLVNSILEFFKTTADVLFFYIESSDECAIFHKALLSLIDSYKKTQLQKYHSLAASQDEEEESKTADLCTLIEILCHSVSKTFMPTFDGAGSVENSAKIALIGLEMLLPLMSENLLKIPTLCNQFFRLLLFISDLAPNTMMEINDKMMSDFLHCLRLALNNDFGMDRLRASLEIISNLASQFCIEPTGSDAIRAHLSSLVNKVFEAALHNSCEVEIFGEASNALYSLICLNKENFSQYVQELLQRPENVTNASRVLEAFSRLLPSEELSISRMEKRAFHERLDRFLVEIHGLICL</sequence>
<name>A0AAD4NJ07_9BILA</name>
<organism evidence="9 10">
    <name type="scientific">Ditylenchus destructor</name>
    <dbReference type="NCBI Taxonomy" id="166010"/>
    <lineage>
        <taxon>Eukaryota</taxon>
        <taxon>Metazoa</taxon>
        <taxon>Ecdysozoa</taxon>
        <taxon>Nematoda</taxon>
        <taxon>Chromadorea</taxon>
        <taxon>Rhabditida</taxon>
        <taxon>Tylenchina</taxon>
        <taxon>Tylenchomorpha</taxon>
        <taxon>Sphaerularioidea</taxon>
        <taxon>Anguinidae</taxon>
        <taxon>Anguininae</taxon>
        <taxon>Ditylenchus</taxon>
    </lineage>
</organism>
<dbReference type="InterPro" id="IPR016024">
    <property type="entry name" value="ARM-type_fold"/>
</dbReference>
<reference evidence="9" key="1">
    <citation type="submission" date="2022-01" db="EMBL/GenBank/DDBJ databases">
        <title>Genome Sequence Resource for Two Populations of Ditylenchus destructor, the Migratory Endoparasitic Phytonematode.</title>
        <authorList>
            <person name="Zhang H."/>
            <person name="Lin R."/>
            <person name="Xie B."/>
        </authorList>
    </citation>
    <scope>NUCLEOTIDE SEQUENCE</scope>
    <source>
        <strain evidence="9">BazhouSP</strain>
    </source>
</reference>
<dbReference type="PANTHER" id="PTHR12596">
    <property type="entry name" value="EXPORTIN 4,7-RELATED"/>
    <property type="match status" value="1"/>
</dbReference>
<keyword evidence="7" id="KW-0539">Nucleus</keyword>
<evidence type="ECO:0000256" key="8">
    <source>
        <dbReference type="ARBA" id="ARBA00040444"/>
    </source>
</evidence>
<dbReference type="PANTHER" id="PTHR12596:SF1">
    <property type="entry name" value="EXPORTIN-4"/>
    <property type="match status" value="1"/>
</dbReference>
<comment type="caution">
    <text evidence="9">The sequence shown here is derived from an EMBL/GenBank/DDBJ whole genome shotgun (WGS) entry which is preliminary data.</text>
</comment>
<dbReference type="GO" id="GO:0006611">
    <property type="term" value="P:protein export from nucleus"/>
    <property type="evidence" value="ECO:0007669"/>
    <property type="project" value="TreeGrafter"/>
</dbReference>
<evidence type="ECO:0000256" key="2">
    <source>
        <dbReference type="ARBA" id="ARBA00004496"/>
    </source>
</evidence>
<dbReference type="GO" id="GO:0005049">
    <property type="term" value="F:nuclear export signal receptor activity"/>
    <property type="evidence" value="ECO:0007669"/>
    <property type="project" value="InterPro"/>
</dbReference>
<accession>A0AAD4NJ07</accession>
<evidence type="ECO:0000256" key="1">
    <source>
        <dbReference type="ARBA" id="ARBA00004123"/>
    </source>
</evidence>
<evidence type="ECO:0000313" key="10">
    <source>
        <dbReference type="Proteomes" id="UP001201812"/>
    </source>
</evidence>
<dbReference type="InterPro" id="IPR011989">
    <property type="entry name" value="ARM-like"/>
</dbReference>
<evidence type="ECO:0000313" key="9">
    <source>
        <dbReference type="EMBL" id="KAI1726547.1"/>
    </source>
</evidence>
<dbReference type="SUPFAM" id="SSF48371">
    <property type="entry name" value="ARM repeat"/>
    <property type="match status" value="1"/>
</dbReference>
<gene>
    <name evidence="9" type="ORF">DdX_03269</name>
</gene>
<proteinExistence type="inferred from homology"/>
<evidence type="ECO:0000256" key="5">
    <source>
        <dbReference type="ARBA" id="ARBA00022490"/>
    </source>
</evidence>
<comment type="similarity">
    <text evidence="3">Belongs to the exportin family.</text>
</comment>
<dbReference type="AlphaFoldDB" id="A0AAD4NJ07"/>
<dbReference type="InterPro" id="IPR044189">
    <property type="entry name" value="XPO4/7-like"/>
</dbReference>
<protein>
    <recommendedName>
        <fullName evidence="8">Exportin-4</fullName>
    </recommendedName>
</protein>
<evidence type="ECO:0000256" key="6">
    <source>
        <dbReference type="ARBA" id="ARBA00022927"/>
    </source>
</evidence>
<dbReference type="GO" id="GO:0005643">
    <property type="term" value="C:nuclear pore"/>
    <property type="evidence" value="ECO:0007669"/>
    <property type="project" value="TreeGrafter"/>
</dbReference>
<keyword evidence="6" id="KW-0653">Protein transport</keyword>
<comment type="subcellular location">
    <subcellularLocation>
        <location evidence="2">Cytoplasm</location>
    </subcellularLocation>
    <subcellularLocation>
        <location evidence="1">Nucleus</location>
    </subcellularLocation>
</comment>
<evidence type="ECO:0000256" key="3">
    <source>
        <dbReference type="ARBA" id="ARBA00009466"/>
    </source>
</evidence>
<dbReference type="EMBL" id="JAKKPZ010000002">
    <property type="protein sequence ID" value="KAI1726547.1"/>
    <property type="molecule type" value="Genomic_DNA"/>
</dbReference>
<dbReference type="GO" id="GO:0005737">
    <property type="term" value="C:cytoplasm"/>
    <property type="evidence" value="ECO:0007669"/>
    <property type="project" value="UniProtKB-SubCell"/>
</dbReference>
<dbReference type="Gene3D" id="1.25.10.10">
    <property type="entry name" value="Leucine-rich Repeat Variant"/>
    <property type="match status" value="2"/>
</dbReference>